<evidence type="ECO:0008006" key="3">
    <source>
        <dbReference type="Google" id="ProtNLM"/>
    </source>
</evidence>
<comment type="caution">
    <text evidence="2">The sequence shown here is derived from an EMBL/GenBank/DDBJ whole genome shotgun (WGS) entry which is preliminary data.</text>
</comment>
<reference evidence="2" key="1">
    <citation type="submission" date="2019-09" db="EMBL/GenBank/DDBJ databases">
        <title>In-depth cultivation of the pig gut microbiome towards novel bacterial diversity and tailored functional studies.</title>
        <authorList>
            <person name="Wylensek D."/>
            <person name="Hitch T.C.A."/>
            <person name="Clavel T."/>
        </authorList>
    </citation>
    <scope>NUCLEOTIDE SEQUENCE</scope>
    <source>
        <strain evidence="2">RF-744-FAT-WT-3</strain>
    </source>
</reference>
<proteinExistence type="predicted"/>
<accession>A0A6A8M737</accession>
<dbReference type="EMBL" id="VUNB01000004">
    <property type="protein sequence ID" value="MST69155.1"/>
    <property type="molecule type" value="Genomic_DNA"/>
</dbReference>
<dbReference type="AlphaFoldDB" id="A0A6A8M737"/>
<sequence>MTSEYYHNRIKRILIFVLVILLLSASAAVNVNGTSKTDGNSSVLLGWQINDGTYSGRIKGNGPFSGKIKSRITVDQHNITVSFKLKDHSVSQIYFGNSYKAADDQANAISGSEGEFTVPVEGLNYKYDMAVYKKGKWQDCKVRFIPSGIHRKDLVTGDIQNGKYTGKITLTGGSGRAHIKSPAVITAKDGRLTAKIIWSSEYYQYIQIGSLKFKKLNKKGNSRMNIPVVPDTDIHIQGLTTAMSTPHLIDYTIRLDKSTMTKAEKR</sequence>
<feature type="signal peptide" evidence="1">
    <location>
        <begin position="1"/>
        <end position="27"/>
    </location>
</feature>
<protein>
    <recommendedName>
        <fullName evidence="3">3-keto-disaccharide hydrolase domain-containing protein</fullName>
    </recommendedName>
</protein>
<dbReference type="RefSeq" id="WP_154572621.1">
    <property type="nucleotide sequence ID" value="NZ_VUNB01000004.1"/>
</dbReference>
<keyword evidence="1" id="KW-0732">Signal</keyword>
<gene>
    <name evidence="2" type="ORF">FYJ66_06065</name>
</gene>
<organism evidence="2">
    <name type="scientific">Baileyella intestinalis</name>
    <dbReference type="NCBI Taxonomy" id="2606709"/>
    <lineage>
        <taxon>Bacteria</taxon>
        <taxon>Bacillati</taxon>
        <taxon>Bacillota</taxon>
        <taxon>Clostridia</taxon>
        <taxon>Peptostreptococcales</taxon>
        <taxon>Anaerovoracaceae</taxon>
        <taxon>Baileyella</taxon>
    </lineage>
</organism>
<evidence type="ECO:0000313" key="2">
    <source>
        <dbReference type="EMBL" id="MST69155.1"/>
    </source>
</evidence>
<evidence type="ECO:0000256" key="1">
    <source>
        <dbReference type="SAM" id="SignalP"/>
    </source>
</evidence>
<feature type="chain" id="PRO_5038612427" description="3-keto-disaccharide hydrolase domain-containing protein" evidence="1">
    <location>
        <begin position="28"/>
        <end position="266"/>
    </location>
</feature>
<name>A0A6A8M737_9FIRM</name>